<gene>
    <name evidence="6" type="ORF">BG258_02545</name>
</gene>
<accession>A0A1E4R324</accession>
<dbReference type="OrthoDB" id="9794407at2"/>
<sequence>MNKPIIILGNGGHASVLTEILLLQNRKILGFTAPEEQTNSYDLKYLGTDVIFENYNPLEVELVLGLGTVGISNVRQSLYKKLKNQGYTFVICVHPRAIIASTATLDEGTQIMAGAVVQPHVQIGENTIINTGAIIEHDCIIGAHVHVAPGTTLSGNIQIGDCTHIGTGAKIIQGITIGSHSLIGAGAVVVNNISSNQKVIGVPAKSHRI</sequence>
<dbReference type="Proteomes" id="UP000094784">
    <property type="component" value="Unassembled WGS sequence"/>
</dbReference>
<dbReference type="InterPro" id="IPR001451">
    <property type="entry name" value="Hexapep"/>
</dbReference>
<keyword evidence="2" id="KW-0677">Repeat</keyword>
<dbReference type="Gene3D" id="3.40.50.20">
    <property type="match status" value="1"/>
</dbReference>
<dbReference type="SUPFAM" id="SSF51161">
    <property type="entry name" value="Trimeric LpxA-like enzymes"/>
    <property type="match status" value="1"/>
</dbReference>
<evidence type="ECO:0000256" key="3">
    <source>
        <dbReference type="PIRSR" id="PIRSR620019-1"/>
    </source>
</evidence>
<dbReference type="PANTHER" id="PTHR43300:SF7">
    <property type="entry name" value="UDP-N-ACETYLBACILLOSAMINE N-ACETYLTRANSFERASE"/>
    <property type="match status" value="1"/>
</dbReference>
<dbReference type="Gene3D" id="2.160.10.10">
    <property type="entry name" value="Hexapeptide repeat proteins"/>
    <property type="match status" value="2"/>
</dbReference>
<feature type="binding site" evidence="4">
    <location>
        <position position="146"/>
    </location>
    <ligand>
        <name>acetyl-CoA</name>
        <dbReference type="ChEBI" id="CHEBI:57288"/>
    </ligand>
</feature>
<protein>
    <submittedName>
        <fullName evidence="6">Sugar acetyltransferase</fullName>
    </submittedName>
</protein>
<dbReference type="PROSITE" id="PS00101">
    <property type="entry name" value="HEXAPEP_TRANSFERASES"/>
    <property type="match status" value="1"/>
</dbReference>
<dbReference type="Pfam" id="PF00132">
    <property type="entry name" value="Hexapep"/>
    <property type="match status" value="1"/>
</dbReference>
<dbReference type="NCBIfam" id="TIGR03570">
    <property type="entry name" value="NeuD_NnaD"/>
    <property type="match status" value="1"/>
</dbReference>
<feature type="active site" description="Proton acceptor" evidence="3">
    <location>
        <position position="137"/>
    </location>
</feature>
<dbReference type="EMBL" id="MECQ01000001">
    <property type="protein sequence ID" value="ODV54849.1"/>
    <property type="molecule type" value="Genomic_DNA"/>
</dbReference>
<feature type="domain" description="PglD N-terminal" evidence="5">
    <location>
        <begin position="5"/>
        <end position="82"/>
    </location>
</feature>
<dbReference type="InterPro" id="IPR011004">
    <property type="entry name" value="Trimer_LpxA-like_sf"/>
</dbReference>
<evidence type="ECO:0000256" key="1">
    <source>
        <dbReference type="ARBA" id="ARBA00022679"/>
    </source>
</evidence>
<dbReference type="InterPro" id="IPR020019">
    <property type="entry name" value="AcTrfase_PglD-like"/>
</dbReference>
<evidence type="ECO:0000259" key="5">
    <source>
        <dbReference type="Pfam" id="PF17836"/>
    </source>
</evidence>
<dbReference type="InterPro" id="IPR041561">
    <property type="entry name" value="PglD_N"/>
</dbReference>
<feature type="site" description="Increases basicity of active site His" evidence="3">
    <location>
        <position position="138"/>
    </location>
</feature>
<evidence type="ECO:0000313" key="7">
    <source>
        <dbReference type="Proteomes" id="UP000094784"/>
    </source>
</evidence>
<comment type="caution">
    <text evidence="6">The sequence shown here is derived from an EMBL/GenBank/DDBJ whole genome shotgun (WGS) entry which is preliminary data.</text>
</comment>
<dbReference type="PANTHER" id="PTHR43300">
    <property type="entry name" value="ACETYLTRANSFERASE"/>
    <property type="match status" value="1"/>
</dbReference>
<dbReference type="GO" id="GO:0016740">
    <property type="term" value="F:transferase activity"/>
    <property type="evidence" value="ECO:0007669"/>
    <property type="project" value="UniProtKB-KW"/>
</dbReference>
<feature type="binding site" evidence="4">
    <location>
        <position position="70"/>
    </location>
    <ligand>
        <name>substrate</name>
    </ligand>
</feature>
<evidence type="ECO:0000313" key="6">
    <source>
        <dbReference type="EMBL" id="ODV54849.1"/>
    </source>
</evidence>
<proteinExistence type="predicted"/>
<evidence type="ECO:0000256" key="2">
    <source>
        <dbReference type="ARBA" id="ARBA00022737"/>
    </source>
</evidence>
<reference evidence="6 7" key="1">
    <citation type="submission" date="2016-09" db="EMBL/GenBank/DDBJ databases">
        <title>Draft genome sequence of the soil isolate, Lysinibacillus fusiformis M5, a potential hypoxanthine producer.</title>
        <authorList>
            <person name="Gallegos-Monterrosa R."/>
            <person name="Maroti G."/>
            <person name="Balint B."/>
            <person name="Kovacs A.T."/>
        </authorList>
    </citation>
    <scope>NUCLEOTIDE SEQUENCE [LARGE SCALE GENOMIC DNA]</scope>
    <source>
        <strain evidence="6 7">M5</strain>
    </source>
</reference>
<dbReference type="Pfam" id="PF17836">
    <property type="entry name" value="PglD_N"/>
    <property type="match status" value="1"/>
</dbReference>
<name>A0A1E4R324_9BACI</name>
<evidence type="ECO:0000256" key="4">
    <source>
        <dbReference type="PIRSR" id="PIRSR620019-2"/>
    </source>
</evidence>
<dbReference type="AlphaFoldDB" id="A0A1E4R324"/>
<dbReference type="InterPro" id="IPR050179">
    <property type="entry name" value="Trans_hexapeptide_repeat"/>
</dbReference>
<keyword evidence="1 6" id="KW-0808">Transferase</keyword>
<organism evidence="6 7">
    <name type="scientific">Lysinibacillus fusiformis</name>
    <dbReference type="NCBI Taxonomy" id="28031"/>
    <lineage>
        <taxon>Bacteria</taxon>
        <taxon>Bacillati</taxon>
        <taxon>Bacillota</taxon>
        <taxon>Bacilli</taxon>
        <taxon>Bacillales</taxon>
        <taxon>Bacillaceae</taxon>
        <taxon>Lysinibacillus</taxon>
    </lineage>
</organism>
<dbReference type="CDD" id="cd03360">
    <property type="entry name" value="LbH_AT_putative"/>
    <property type="match status" value="1"/>
</dbReference>
<dbReference type="InterPro" id="IPR018357">
    <property type="entry name" value="Hexapep_transf_CS"/>
</dbReference>
<dbReference type="RefSeq" id="WP_069480079.1">
    <property type="nucleotide sequence ID" value="NZ_KV766182.1"/>
</dbReference>